<dbReference type="PRINTS" id="PR00793">
    <property type="entry name" value="PROAMNOPTASE"/>
</dbReference>
<keyword evidence="13" id="KW-1185">Reference proteome</keyword>
<feature type="active site" description="Nucleophile" evidence="9">
    <location>
        <position position="113"/>
    </location>
</feature>
<protein>
    <recommendedName>
        <fullName evidence="8 10">Proline iminopeptidase</fullName>
        <shortName evidence="8">PIP</shortName>
        <ecNumber evidence="8 10">3.4.11.5</ecNumber>
    </recommendedName>
    <alternativeName>
        <fullName evidence="8">Prolyl aminopeptidase</fullName>
    </alternativeName>
</protein>
<name>A0A9Y2IDW1_9PSEU</name>
<organism evidence="12 13">
    <name type="scientific">Amycolatopsis carbonis</name>
    <dbReference type="NCBI Taxonomy" id="715471"/>
    <lineage>
        <taxon>Bacteria</taxon>
        <taxon>Bacillati</taxon>
        <taxon>Actinomycetota</taxon>
        <taxon>Actinomycetes</taxon>
        <taxon>Pseudonocardiales</taxon>
        <taxon>Pseudonocardiaceae</taxon>
        <taxon>Amycolatopsis</taxon>
    </lineage>
</organism>
<dbReference type="EC" id="3.4.11.5" evidence="8 10"/>
<keyword evidence="6 8" id="KW-0645">Protease</keyword>
<evidence type="ECO:0000256" key="6">
    <source>
        <dbReference type="ARBA" id="ARBA00022670"/>
    </source>
</evidence>
<dbReference type="GO" id="GO:0004177">
    <property type="term" value="F:aminopeptidase activity"/>
    <property type="evidence" value="ECO:0007669"/>
    <property type="project" value="UniProtKB-UniRule"/>
</dbReference>
<evidence type="ECO:0000256" key="2">
    <source>
        <dbReference type="ARBA" id="ARBA00004496"/>
    </source>
</evidence>
<keyword evidence="4 8" id="KW-0031">Aminopeptidase</keyword>
<dbReference type="KEGG" id="acab:QRX50_35470"/>
<dbReference type="InterPro" id="IPR000073">
    <property type="entry name" value="AB_hydrolase_1"/>
</dbReference>
<evidence type="ECO:0000256" key="1">
    <source>
        <dbReference type="ARBA" id="ARBA00001585"/>
    </source>
</evidence>
<dbReference type="RefSeq" id="WP_285967461.1">
    <property type="nucleotide sequence ID" value="NZ_CP127294.1"/>
</dbReference>
<dbReference type="Pfam" id="PF00561">
    <property type="entry name" value="Abhydrolase_1"/>
    <property type="match status" value="1"/>
</dbReference>
<comment type="similarity">
    <text evidence="3 8 10">Belongs to the peptidase S33 family.</text>
</comment>
<dbReference type="GO" id="GO:0005737">
    <property type="term" value="C:cytoplasm"/>
    <property type="evidence" value="ECO:0007669"/>
    <property type="project" value="UniProtKB-SubCell"/>
</dbReference>
<comment type="catalytic activity">
    <reaction evidence="1 8 10">
        <text>Release of N-terminal proline from a peptide.</text>
        <dbReference type="EC" id="3.4.11.5"/>
    </reaction>
</comment>
<dbReference type="PANTHER" id="PTHR43722">
    <property type="entry name" value="PROLINE IMINOPEPTIDASE"/>
    <property type="match status" value="1"/>
</dbReference>
<dbReference type="InterPro" id="IPR005944">
    <property type="entry name" value="Pro_iminopeptidase"/>
</dbReference>
<feature type="domain" description="AB hydrolase-1" evidence="11">
    <location>
        <begin position="35"/>
        <end position="299"/>
    </location>
</feature>
<feature type="active site" description="Proton donor" evidence="9">
    <location>
        <position position="299"/>
    </location>
</feature>
<dbReference type="NCBIfam" id="TIGR01249">
    <property type="entry name" value="pro_imino_pep_1"/>
    <property type="match status" value="1"/>
</dbReference>
<sequence>MIDDVKVRSSGLLPVGGGHEIYWEESGNPDGIPALYLHGGPGGGLGTGKYRNKLDPERFRIIGLDQRGCGRSRPLVTTAGYRLEDNTTSDLVADIERVREHLHVGEWLLNGVSWGSTLTLAYAQDHPERVLGLVLIAVTTTDRFQVDWITETVGAVYPEAWDRLATHAEQAGIGYRRHEGRLVEAYARLMTDADPEVRDATSRAWMDWEDHHISIGSGHVQPRTGWSDDLRVFATLVTHYWANDAFLNPPILQRMDRLRGIPATLIHGRRDVSGPAVIPWLLHRAWPGSELIIEESEGHGGELMVKAWRSANDRHADRIESR</sequence>
<dbReference type="PIRSF" id="PIRSF006431">
    <property type="entry name" value="Pept_S33"/>
    <property type="match status" value="1"/>
</dbReference>
<evidence type="ECO:0000256" key="3">
    <source>
        <dbReference type="ARBA" id="ARBA00010088"/>
    </source>
</evidence>
<dbReference type="InterPro" id="IPR029058">
    <property type="entry name" value="AB_hydrolase_fold"/>
</dbReference>
<dbReference type="PANTHER" id="PTHR43722:SF1">
    <property type="entry name" value="PROLINE IMINOPEPTIDASE"/>
    <property type="match status" value="1"/>
</dbReference>
<dbReference type="AlphaFoldDB" id="A0A9Y2IDW1"/>
<dbReference type="SUPFAM" id="SSF53474">
    <property type="entry name" value="alpha/beta-Hydrolases"/>
    <property type="match status" value="1"/>
</dbReference>
<dbReference type="Proteomes" id="UP001236014">
    <property type="component" value="Chromosome"/>
</dbReference>
<evidence type="ECO:0000256" key="5">
    <source>
        <dbReference type="ARBA" id="ARBA00022490"/>
    </source>
</evidence>
<dbReference type="InterPro" id="IPR002410">
    <property type="entry name" value="Peptidase_S33"/>
</dbReference>
<comment type="subcellular location">
    <subcellularLocation>
        <location evidence="2 8">Cytoplasm</location>
    </subcellularLocation>
</comment>
<evidence type="ECO:0000256" key="10">
    <source>
        <dbReference type="RuleBase" id="RU003421"/>
    </source>
</evidence>
<evidence type="ECO:0000313" key="13">
    <source>
        <dbReference type="Proteomes" id="UP001236014"/>
    </source>
</evidence>
<feature type="active site" evidence="9">
    <location>
        <position position="271"/>
    </location>
</feature>
<keyword evidence="7 8" id="KW-0378">Hydrolase</keyword>
<gene>
    <name evidence="12" type="primary">pip</name>
    <name evidence="12" type="ORF">QRX50_35470</name>
</gene>
<dbReference type="Gene3D" id="3.40.50.1820">
    <property type="entry name" value="alpha/beta hydrolase"/>
    <property type="match status" value="1"/>
</dbReference>
<keyword evidence="5 8" id="KW-0963">Cytoplasm</keyword>
<reference evidence="12 13" key="1">
    <citation type="submission" date="2023-06" db="EMBL/GenBank/DDBJ databases">
        <authorList>
            <person name="Oyuntsetseg B."/>
            <person name="Kim S.B."/>
        </authorList>
    </citation>
    <scope>NUCLEOTIDE SEQUENCE [LARGE SCALE GENOMIC DNA]</scope>
    <source>
        <strain evidence="12 13">2-15</strain>
    </source>
</reference>
<evidence type="ECO:0000313" key="12">
    <source>
        <dbReference type="EMBL" id="WIX76713.1"/>
    </source>
</evidence>
<evidence type="ECO:0000256" key="8">
    <source>
        <dbReference type="PIRNR" id="PIRNR006431"/>
    </source>
</evidence>
<evidence type="ECO:0000256" key="9">
    <source>
        <dbReference type="PIRSR" id="PIRSR006431-1"/>
    </source>
</evidence>
<evidence type="ECO:0000256" key="4">
    <source>
        <dbReference type="ARBA" id="ARBA00022438"/>
    </source>
</evidence>
<dbReference type="GO" id="GO:0006508">
    <property type="term" value="P:proteolysis"/>
    <property type="evidence" value="ECO:0007669"/>
    <property type="project" value="UniProtKB-KW"/>
</dbReference>
<proteinExistence type="inferred from homology"/>
<evidence type="ECO:0000259" key="11">
    <source>
        <dbReference type="Pfam" id="PF00561"/>
    </source>
</evidence>
<accession>A0A9Y2IDW1</accession>
<evidence type="ECO:0000256" key="7">
    <source>
        <dbReference type="ARBA" id="ARBA00022801"/>
    </source>
</evidence>
<dbReference type="EMBL" id="CP127294">
    <property type="protein sequence ID" value="WIX76713.1"/>
    <property type="molecule type" value="Genomic_DNA"/>
</dbReference>
<dbReference type="PRINTS" id="PR00111">
    <property type="entry name" value="ABHYDROLASE"/>
</dbReference>